<name>R7T3S8_CAPTE</name>
<dbReference type="STRING" id="283909.R7T3S8"/>
<feature type="compositionally biased region" description="Polar residues" evidence="1">
    <location>
        <begin position="245"/>
        <end position="259"/>
    </location>
</feature>
<feature type="compositionally biased region" description="Basic and acidic residues" evidence="1">
    <location>
        <begin position="233"/>
        <end position="244"/>
    </location>
</feature>
<proteinExistence type="predicted"/>
<dbReference type="Gene3D" id="3.10.110.10">
    <property type="entry name" value="Ubiquitin Conjugating Enzyme"/>
    <property type="match status" value="1"/>
</dbReference>
<feature type="compositionally biased region" description="Basic and acidic residues" evidence="1">
    <location>
        <begin position="264"/>
        <end position="277"/>
    </location>
</feature>
<dbReference type="Proteomes" id="UP000014760">
    <property type="component" value="Unassembled WGS sequence"/>
</dbReference>
<evidence type="ECO:0000313" key="4">
    <source>
        <dbReference type="EnsemblMetazoa" id="CapteP21008"/>
    </source>
</evidence>
<dbReference type="SUPFAM" id="SSF54495">
    <property type="entry name" value="UBC-like"/>
    <property type="match status" value="1"/>
</dbReference>
<dbReference type="CDD" id="cd23814">
    <property type="entry name" value="UEV_AKTIP"/>
    <property type="match status" value="1"/>
</dbReference>
<dbReference type="EMBL" id="KB312379">
    <property type="protein sequence ID" value="ELT87326.1"/>
    <property type="molecule type" value="Genomic_DNA"/>
</dbReference>
<dbReference type="FunCoup" id="R7T3S8">
    <property type="interactions" value="957"/>
</dbReference>
<dbReference type="InterPro" id="IPR000608">
    <property type="entry name" value="UBC"/>
</dbReference>
<evidence type="ECO:0000313" key="5">
    <source>
        <dbReference type="Proteomes" id="UP000014760"/>
    </source>
</evidence>
<dbReference type="EnsemblMetazoa" id="CapteT21008">
    <property type="protein sequence ID" value="CapteP21008"/>
    <property type="gene ID" value="CapteG21008"/>
</dbReference>
<reference evidence="3 5" key="2">
    <citation type="journal article" date="2013" name="Nature">
        <title>Insights into bilaterian evolution from three spiralian genomes.</title>
        <authorList>
            <person name="Simakov O."/>
            <person name="Marletaz F."/>
            <person name="Cho S.J."/>
            <person name="Edsinger-Gonzales E."/>
            <person name="Havlak P."/>
            <person name="Hellsten U."/>
            <person name="Kuo D.H."/>
            <person name="Larsson T."/>
            <person name="Lv J."/>
            <person name="Arendt D."/>
            <person name="Savage R."/>
            <person name="Osoegawa K."/>
            <person name="de Jong P."/>
            <person name="Grimwood J."/>
            <person name="Chapman J.A."/>
            <person name="Shapiro H."/>
            <person name="Aerts A."/>
            <person name="Otillar R.P."/>
            <person name="Terry A.Y."/>
            <person name="Boore J.L."/>
            <person name="Grigoriev I.V."/>
            <person name="Lindberg D.R."/>
            <person name="Seaver E.C."/>
            <person name="Weisblat D.A."/>
            <person name="Putnam N.H."/>
            <person name="Rokhsar D.S."/>
        </authorList>
    </citation>
    <scope>NUCLEOTIDE SEQUENCE</scope>
    <source>
        <strain evidence="3 5">I ESC-2004</strain>
    </source>
</reference>
<feature type="domain" description="UBC core" evidence="2">
    <location>
        <begin position="58"/>
        <end position="206"/>
    </location>
</feature>
<sequence length="277" mass="31609">MFRMSDLDKLSVADLQAKKRAMGERTSPVEASRPKQLPSTPDPTALNASKTQSYGTFLTEYSLMAEYNLLMKKKLPGVYAIPSYKSPLVWFGVLFIRQGLYQEGVFKFTVYIPENYPDGECPRLIFDQCVYNPSVHPQTGELDVAKTYPKWRKGVNHLWEVLLLARRVFHKIETKDATNTDAAALYDSDLPKFREKVAETINLCKEKIYDPPLMEDPHAIRFSSWEPEVHEESRRKMLTPKERSLSCSGLTKNAQSSGLSWLRPDSRATHPEENGTS</sequence>
<dbReference type="AlphaFoldDB" id="R7T3S8"/>
<dbReference type="EMBL" id="AMQN01003650">
    <property type="status" value="NOT_ANNOTATED_CDS"/>
    <property type="molecule type" value="Genomic_DNA"/>
</dbReference>
<evidence type="ECO:0000256" key="1">
    <source>
        <dbReference type="SAM" id="MobiDB-lite"/>
    </source>
</evidence>
<gene>
    <name evidence="3" type="ORF">CAPTEDRAFT_21008</name>
</gene>
<dbReference type="OrthoDB" id="5596422at2759"/>
<dbReference type="InterPro" id="IPR016135">
    <property type="entry name" value="UBQ-conjugating_enzyme/RWD"/>
</dbReference>
<protein>
    <recommendedName>
        <fullName evidence="2">UBC core domain-containing protein</fullName>
    </recommendedName>
</protein>
<dbReference type="OMA" id="WGFPEWR"/>
<evidence type="ECO:0000259" key="2">
    <source>
        <dbReference type="PROSITE" id="PS50127"/>
    </source>
</evidence>
<dbReference type="HOGENOM" id="CLU_083049_0_0_1"/>
<keyword evidence="5" id="KW-1185">Reference proteome</keyword>
<dbReference type="PROSITE" id="PS50127">
    <property type="entry name" value="UBC_2"/>
    <property type="match status" value="1"/>
</dbReference>
<reference evidence="5" key="1">
    <citation type="submission" date="2012-12" db="EMBL/GenBank/DDBJ databases">
        <authorList>
            <person name="Hellsten U."/>
            <person name="Grimwood J."/>
            <person name="Chapman J.A."/>
            <person name="Shapiro H."/>
            <person name="Aerts A."/>
            <person name="Otillar R.P."/>
            <person name="Terry A.Y."/>
            <person name="Boore J.L."/>
            <person name="Simakov O."/>
            <person name="Marletaz F."/>
            <person name="Cho S.-J."/>
            <person name="Edsinger-Gonzales E."/>
            <person name="Havlak P."/>
            <person name="Kuo D.-H."/>
            <person name="Larsson T."/>
            <person name="Lv J."/>
            <person name="Arendt D."/>
            <person name="Savage R."/>
            <person name="Osoegawa K."/>
            <person name="de Jong P."/>
            <person name="Lindberg D.R."/>
            <person name="Seaver E.C."/>
            <person name="Weisblat D.A."/>
            <person name="Putnam N.H."/>
            <person name="Grigoriev I.V."/>
            <person name="Rokhsar D.S."/>
        </authorList>
    </citation>
    <scope>NUCLEOTIDE SEQUENCE</scope>
    <source>
        <strain evidence="5">I ESC-2004</strain>
    </source>
</reference>
<reference evidence="4" key="3">
    <citation type="submission" date="2015-06" db="UniProtKB">
        <authorList>
            <consortium name="EnsemblMetazoa"/>
        </authorList>
    </citation>
    <scope>IDENTIFICATION</scope>
</reference>
<accession>R7T3S8</accession>
<feature type="region of interest" description="Disordered" evidence="1">
    <location>
        <begin position="19"/>
        <end position="48"/>
    </location>
</feature>
<dbReference type="SMART" id="SM00212">
    <property type="entry name" value="UBCc"/>
    <property type="match status" value="1"/>
</dbReference>
<dbReference type="Pfam" id="PF00179">
    <property type="entry name" value="UQ_con"/>
    <property type="match status" value="1"/>
</dbReference>
<feature type="region of interest" description="Disordered" evidence="1">
    <location>
        <begin position="233"/>
        <end position="277"/>
    </location>
</feature>
<evidence type="ECO:0000313" key="3">
    <source>
        <dbReference type="EMBL" id="ELT87326.1"/>
    </source>
</evidence>
<organism evidence="3">
    <name type="scientific">Capitella teleta</name>
    <name type="common">Polychaete worm</name>
    <dbReference type="NCBI Taxonomy" id="283909"/>
    <lineage>
        <taxon>Eukaryota</taxon>
        <taxon>Metazoa</taxon>
        <taxon>Spiralia</taxon>
        <taxon>Lophotrochozoa</taxon>
        <taxon>Annelida</taxon>
        <taxon>Polychaeta</taxon>
        <taxon>Sedentaria</taxon>
        <taxon>Scolecida</taxon>
        <taxon>Capitellidae</taxon>
        <taxon>Capitella</taxon>
    </lineage>
</organism>